<dbReference type="Proteomes" id="UP000070544">
    <property type="component" value="Unassembled WGS sequence"/>
</dbReference>
<accession>A0A139AA88</accession>
<gene>
    <name evidence="2" type="ORF">M427DRAFT_71197</name>
</gene>
<dbReference type="OrthoDB" id="1862401at2759"/>
<keyword evidence="3" id="KW-1185">Reference proteome</keyword>
<sequence>METRLILPIIIPDDTRPSGFLYPLVDINLVLKAQVSYLLVFRGVRLDVGRLEQAIAVAAGRVRAACGRLVKWEESGRKEFGIRFTDSPVPFIICIPSSPPPLPNLDVVQEDITAWTPHVDHSTPGEDRAMVELKLTRVGVGESGDGVADVLGVAFHHVVGDAHLMSQFNHLVSLVYTSLPNTPINSLQLPRFTTDLATFRTPTASELAHGPLTHPTAPSTREAAELADRMMHEAGAAESEAVVIRVTPAQLDALQAVVASRCNGVRVSKQDALTAWFVELVRSTGAVVNRVVMMVNFRSFHQLSRTLPHPLTYCLANTFQPIFIPLTAPYSPFSTALSLRTNLTTLRTSEAEMEKWLAYSAYQLRKAVDEDGGGYAGPDERGGDVVVNGNLNTDWLHTFGYEPHAVSFHITWSGVRFLRIFRPNPNSEVPAIETGGAEMVFRVPKAKADGVRSVARRHLEGLWEEWGRDEGFGSA</sequence>
<dbReference type="AlphaFoldDB" id="A0A139AA88"/>
<protein>
    <recommendedName>
        <fullName evidence="4">CoA-dependent acyltransferase</fullName>
    </recommendedName>
</protein>
<organism evidence="2 3">
    <name type="scientific">Gonapodya prolifera (strain JEL478)</name>
    <name type="common">Monoblepharis prolifera</name>
    <dbReference type="NCBI Taxonomy" id="1344416"/>
    <lineage>
        <taxon>Eukaryota</taxon>
        <taxon>Fungi</taxon>
        <taxon>Fungi incertae sedis</taxon>
        <taxon>Chytridiomycota</taxon>
        <taxon>Chytridiomycota incertae sedis</taxon>
        <taxon>Monoblepharidomycetes</taxon>
        <taxon>Monoblepharidales</taxon>
        <taxon>Gonapodyaceae</taxon>
        <taxon>Gonapodya</taxon>
    </lineage>
</organism>
<evidence type="ECO:0000256" key="1">
    <source>
        <dbReference type="ARBA" id="ARBA00022679"/>
    </source>
</evidence>
<proteinExistence type="predicted"/>
<dbReference type="InterPro" id="IPR050317">
    <property type="entry name" value="Plant_Fungal_Acyltransferase"/>
</dbReference>
<dbReference type="PANTHER" id="PTHR31642:SF310">
    <property type="entry name" value="FATTY ALCOHOL:CAFFEOYL-COA ACYLTRANSFERASE"/>
    <property type="match status" value="1"/>
</dbReference>
<dbReference type="PANTHER" id="PTHR31642">
    <property type="entry name" value="TRICHOTHECENE 3-O-ACETYLTRANSFERASE"/>
    <property type="match status" value="1"/>
</dbReference>
<dbReference type="OMA" id="ERYIRIW"/>
<dbReference type="InterPro" id="IPR023213">
    <property type="entry name" value="CAT-like_dom_sf"/>
</dbReference>
<evidence type="ECO:0008006" key="4">
    <source>
        <dbReference type="Google" id="ProtNLM"/>
    </source>
</evidence>
<evidence type="ECO:0000313" key="3">
    <source>
        <dbReference type="Proteomes" id="UP000070544"/>
    </source>
</evidence>
<name>A0A139AA88_GONPJ</name>
<dbReference type="GO" id="GO:0016747">
    <property type="term" value="F:acyltransferase activity, transferring groups other than amino-acyl groups"/>
    <property type="evidence" value="ECO:0007669"/>
    <property type="project" value="TreeGrafter"/>
</dbReference>
<keyword evidence="1" id="KW-0808">Transferase</keyword>
<dbReference type="EMBL" id="KQ965776">
    <property type="protein sequence ID" value="KXS13599.1"/>
    <property type="molecule type" value="Genomic_DNA"/>
</dbReference>
<evidence type="ECO:0000313" key="2">
    <source>
        <dbReference type="EMBL" id="KXS13599.1"/>
    </source>
</evidence>
<dbReference type="Gene3D" id="3.30.559.10">
    <property type="entry name" value="Chloramphenicol acetyltransferase-like domain"/>
    <property type="match status" value="1"/>
</dbReference>
<reference evidence="2 3" key="1">
    <citation type="journal article" date="2015" name="Genome Biol. Evol.">
        <title>Phylogenomic analyses indicate that early fungi evolved digesting cell walls of algal ancestors of land plants.</title>
        <authorList>
            <person name="Chang Y."/>
            <person name="Wang S."/>
            <person name="Sekimoto S."/>
            <person name="Aerts A.L."/>
            <person name="Choi C."/>
            <person name="Clum A."/>
            <person name="LaButti K.M."/>
            <person name="Lindquist E.A."/>
            <person name="Yee Ngan C."/>
            <person name="Ohm R.A."/>
            <person name="Salamov A.A."/>
            <person name="Grigoriev I.V."/>
            <person name="Spatafora J.W."/>
            <person name="Berbee M.L."/>
        </authorList>
    </citation>
    <scope>NUCLEOTIDE SEQUENCE [LARGE SCALE GENOMIC DNA]</scope>
    <source>
        <strain evidence="2 3">JEL478</strain>
    </source>
</reference>